<dbReference type="eggNOG" id="COG2304">
    <property type="taxonomic scope" value="Bacteria"/>
</dbReference>
<dbReference type="KEGG" id="ter:Tery_3147"/>
<dbReference type="EMBL" id="CP000393">
    <property type="protein sequence ID" value="ABG52277.1"/>
    <property type="molecule type" value="Genomic_DNA"/>
</dbReference>
<dbReference type="PANTHER" id="PTHR10579">
    <property type="entry name" value="CALCIUM-ACTIVATED CHLORIDE CHANNEL REGULATOR"/>
    <property type="match status" value="1"/>
</dbReference>
<evidence type="ECO:0000256" key="1">
    <source>
        <dbReference type="SAM" id="MobiDB-lite"/>
    </source>
</evidence>
<dbReference type="OrthoDB" id="9805121at2"/>
<evidence type="ECO:0000313" key="3">
    <source>
        <dbReference type="EMBL" id="ABG52277.1"/>
    </source>
</evidence>
<gene>
    <name evidence="3" type="ordered locus">Tery_3147</name>
</gene>
<protein>
    <submittedName>
        <fullName evidence="3">von Willebrand factor, type A</fullName>
    </submittedName>
</protein>
<dbReference type="InterPro" id="IPR051266">
    <property type="entry name" value="CLCR"/>
</dbReference>
<proteinExistence type="predicted"/>
<evidence type="ECO:0000259" key="2">
    <source>
        <dbReference type="PROSITE" id="PS50234"/>
    </source>
</evidence>
<reference evidence="3" key="1">
    <citation type="submission" date="2006-06" db="EMBL/GenBank/DDBJ databases">
        <title>Complete sequence of Trichodesmium erythraeum IMS101.</title>
        <authorList>
            <consortium name="US DOE Joint Genome Institute"/>
            <person name="Copeland A."/>
            <person name="Lucas S."/>
            <person name="Lapidus A."/>
            <person name="Barry K."/>
            <person name="Detter J.C."/>
            <person name="Glavina del Rio T."/>
            <person name="Hammon N."/>
            <person name="Israni S."/>
            <person name="Dalin E."/>
            <person name="Tice H."/>
            <person name="Pitluck S."/>
            <person name="Kiss H."/>
            <person name="Munk A.C."/>
            <person name="Brettin T."/>
            <person name="Bruce D."/>
            <person name="Han C."/>
            <person name="Tapia R."/>
            <person name="Gilna P."/>
            <person name="Schmutz J."/>
            <person name="Larimer F."/>
            <person name="Land M."/>
            <person name="Hauser L."/>
            <person name="Kyrpides N."/>
            <person name="Kim E."/>
            <person name="Richardson P."/>
        </authorList>
    </citation>
    <scope>NUCLEOTIDE SEQUENCE [LARGE SCALE GENOMIC DNA]</scope>
    <source>
        <strain evidence="3">IMS101</strain>
    </source>
</reference>
<accession>Q10ZP7</accession>
<dbReference type="AlphaFoldDB" id="Q10ZP7"/>
<feature type="domain" description="VWFA" evidence="2">
    <location>
        <begin position="46"/>
        <end position="224"/>
    </location>
</feature>
<dbReference type="SUPFAM" id="SSF53300">
    <property type="entry name" value="vWA-like"/>
    <property type="match status" value="1"/>
</dbReference>
<dbReference type="PROSITE" id="PS50234">
    <property type="entry name" value="VWFA"/>
    <property type="match status" value="1"/>
</dbReference>
<dbReference type="HOGENOM" id="CLU_679421_0_0_3"/>
<name>Q10ZP7_TRIEI</name>
<sequence length="420" mass="45594">MFDLELTWDRPAKLNSQQANYRDGSHVLRVRIQPKTDANLPSLPIRMAIALDTSQSMKGEKLQRAKEACLAVVSHLRDPDYLSLAGYSTRVTPLLESLAGGGAAAGFAEGAIADLQARGVTRIDLALDWIEESLLPEKSPPLVGVLITDGHATNAGGTPLDDMKPFIVKARNMKSCGIILCAVGLGDAANFNTSFLTDLSDQGGGAFIYADTPDKLLSDLQNRLKADQEIAIVDAKLHLTLLASGVKATSYCRFRPEYLPLEETRPNELSLGTLRRDYPTDILISLDLPSISFGEPLGSRDIISVELTARGLETPIKKTAAITYTTAYSEAQKVNTEVNRDRQCWEINLYSKEMIDIGNSNPKRTGELLTEIQVTAAKAGELDLASQAAQQLDDLQKTGNLNPDKATGILRDSRNLGKTD</sequence>
<dbReference type="InterPro" id="IPR002035">
    <property type="entry name" value="VWF_A"/>
</dbReference>
<dbReference type="STRING" id="203124.Tery_3147"/>
<organism evidence="3">
    <name type="scientific">Trichodesmium erythraeum (strain IMS101)</name>
    <dbReference type="NCBI Taxonomy" id="203124"/>
    <lineage>
        <taxon>Bacteria</taxon>
        <taxon>Bacillati</taxon>
        <taxon>Cyanobacteriota</taxon>
        <taxon>Cyanophyceae</taxon>
        <taxon>Oscillatoriophycideae</taxon>
        <taxon>Oscillatoriales</taxon>
        <taxon>Microcoleaceae</taxon>
        <taxon>Trichodesmium</taxon>
    </lineage>
</organism>
<feature type="compositionally biased region" description="Basic and acidic residues" evidence="1">
    <location>
        <begin position="411"/>
        <end position="420"/>
    </location>
</feature>
<dbReference type="CDD" id="cd00198">
    <property type="entry name" value="vWFA"/>
    <property type="match status" value="1"/>
</dbReference>
<dbReference type="SMART" id="SM00327">
    <property type="entry name" value="VWA"/>
    <property type="match status" value="1"/>
</dbReference>
<dbReference type="InterPro" id="IPR036465">
    <property type="entry name" value="vWFA_dom_sf"/>
</dbReference>
<dbReference type="Pfam" id="PF00092">
    <property type="entry name" value="VWA"/>
    <property type="match status" value="1"/>
</dbReference>
<feature type="region of interest" description="Disordered" evidence="1">
    <location>
        <begin position="395"/>
        <end position="420"/>
    </location>
</feature>
<dbReference type="PANTHER" id="PTHR10579:SF43">
    <property type="entry name" value="ZINC FINGER (C3HC4-TYPE RING FINGER) FAMILY PROTEIN"/>
    <property type="match status" value="1"/>
</dbReference>
<dbReference type="Gene3D" id="3.40.50.410">
    <property type="entry name" value="von Willebrand factor, type A domain"/>
    <property type="match status" value="1"/>
</dbReference>
<dbReference type="RefSeq" id="WP_011612624.1">
    <property type="nucleotide sequence ID" value="NC_008312.1"/>
</dbReference>